<name>A0ACC1QA62_9APHY</name>
<keyword evidence="2" id="KW-1185">Reference proteome</keyword>
<evidence type="ECO:0000313" key="2">
    <source>
        <dbReference type="Proteomes" id="UP001144978"/>
    </source>
</evidence>
<proteinExistence type="predicted"/>
<organism evidence="1 2">
    <name type="scientific">Trametes sanguinea</name>
    <dbReference type="NCBI Taxonomy" id="158606"/>
    <lineage>
        <taxon>Eukaryota</taxon>
        <taxon>Fungi</taxon>
        <taxon>Dikarya</taxon>
        <taxon>Basidiomycota</taxon>
        <taxon>Agaricomycotina</taxon>
        <taxon>Agaricomycetes</taxon>
        <taxon>Polyporales</taxon>
        <taxon>Polyporaceae</taxon>
        <taxon>Trametes</taxon>
    </lineage>
</organism>
<accession>A0ACC1QA62</accession>
<gene>
    <name evidence="1" type="ORF">NUW54_g617</name>
</gene>
<dbReference type="EMBL" id="JANSHE010000083">
    <property type="protein sequence ID" value="KAJ3017296.1"/>
    <property type="molecule type" value="Genomic_DNA"/>
</dbReference>
<sequence>MSSTAPTHPLPVPGQIHRSHYPSLYDDALPLQDAWMEQLQTSKNHAKLEESLQQADVSHDVRSLNGSILEMKEAFRTLSSDFATHDSQLQSILGDHGATQGGILPLRPRWEKLRDRFVVLVDQSHASARQASATLKQYVYLFTDGNVRDSRRCEALRVELDNLLSVIQAKIHGTHGTEDSFASLANAIRDFEARVRSAISAVNAQSTVVYNHLVQTSEKVRILRSRLTKYVKQALVTRILIQSSRATCRASEELVDLGMAVITRLSTGALSAGMLFIKFSPEAAQAVVTSLLSTFAPAKAASQKLIETIKLQMSVRESERQLAAAQRKYGTYKFVEQSLAEAACAVDVLAARIDDMSNIWYLIKMDMLDIRSELCHILQGTPITEMFAQKLCVTRGVYRRLIDTLDIFARGTDV</sequence>
<protein>
    <submittedName>
        <fullName evidence="1">Uncharacterized protein</fullName>
    </submittedName>
</protein>
<evidence type="ECO:0000313" key="1">
    <source>
        <dbReference type="EMBL" id="KAJ3017296.1"/>
    </source>
</evidence>
<comment type="caution">
    <text evidence="1">The sequence shown here is derived from an EMBL/GenBank/DDBJ whole genome shotgun (WGS) entry which is preliminary data.</text>
</comment>
<reference evidence="1" key="1">
    <citation type="submission" date="2022-08" db="EMBL/GenBank/DDBJ databases">
        <title>Genome Sequence of Pycnoporus sanguineus.</title>
        <authorList>
            <person name="Buettner E."/>
        </authorList>
    </citation>
    <scope>NUCLEOTIDE SEQUENCE</scope>
    <source>
        <strain evidence="1">CG-C14</strain>
    </source>
</reference>
<dbReference type="Proteomes" id="UP001144978">
    <property type="component" value="Unassembled WGS sequence"/>
</dbReference>